<dbReference type="EMBL" id="JANCMU010000001">
    <property type="protein sequence ID" value="MDG4945250.1"/>
    <property type="molecule type" value="Genomic_DNA"/>
</dbReference>
<dbReference type="InterPro" id="IPR001789">
    <property type="entry name" value="Sig_transdc_resp-reg_receiver"/>
</dbReference>
<dbReference type="Gene3D" id="2.40.50.1020">
    <property type="entry name" value="LytTr DNA-binding domain"/>
    <property type="match status" value="1"/>
</dbReference>
<dbReference type="InterPro" id="IPR007492">
    <property type="entry name" value="LytTR_DNA-bd_dom"/>
</dbReference>
<dbReference type="Pfam" id="PF00072">
    <property type="entry name" value="Response_reg"/>
    <property type="match status" value="1"/>
</dbReference>
<protein>
    <submittedName>
        <fullName evidence="4">LytTR family DNA-binding domain-containing protein</fullName>
    </submittedName>
</protein>
<name>A0A9X4MXB3_9FLAO</name>
<dbReference type="PANTHER" id="PTHR37299">
    <property type="entry name" value="TRANSCRIPTIONAL REGULATOR-RELATED"/>
    <property type="match status" value="1"/>
</dbReference>
<dbReference type="InterPro" id="IPR046947">
    <property type="entry name" value="LytR-like"/>
</dbReference>
<evidence type="ECO:0000259" key="3">
    <source>
        <dbReference type="PROSITE" id="PS50930"/>
    </source>
</evidence>
<evidence type="ECO:0000313" key="5">
    <source>
        <dbReference type="Proteomes" id="UP001152599"/>
    </source>
</evidence>
<evidence type="ECO:0000313" key="4">
    <source>
        <dbReference type="EMBL" id="MDG4945250.1"/>
    </source>
</evidence>
<dbReference type="PROSITE" id="PS50110">
    <property type="entry name" value="RESPONSE_REGULATORY"/>
    <property type="match status" value="1"/>
</dbReference>
<dbReference type="Gene3D" id="3.40.50.2300">
    <property type="match status" value="1"/>
</dbReference>
<dbReference type="SUPFAM" id="SSF52172">
    <property type="entry name" value="CheY-like"/>
    <property type="match status" value="1"/>
</dbReference>
<keyword evidence="1" id="KW-0597">Phosphoprotein</keyword>
<comment type="caution">
    <text evidence="4">The sequence shown here is derived from an EMBL/GenBank/DDBJ whole genome shotgun (WGS) entry which is preliminary data.</text>
</comment>
<dbReference type="InterPro" id="IPR011006">
    <property type="entry name" value="CheY-like_superfamily"/>
</dbReference>
<dbReference type="Proteomes" id="UP001152599">
    <property type="component" value="Unassembled WGS sequence"/>
</dbReference>
<sequence>MRVAIIDDELHCIESLEITLVNLFPSIDIVYKSSKVEKAIAELKEKQIDLLFLDIEMPGMSGFQFLENFVDRDFDVIFTTAYSEYAIEAFKTHAISYLLKPIDETELLEAVGHWRKTRDNEEDVDQDISELISHLKREGFMKSKISVPVAGGYRYLEVDNIIYCQSQSNYTNIFLLNGKSLLISKTLKTINELLKPFYFIRVHKSYLINPNFLVQYSRSDGGYVVMKNQTQIPVSKDKREVIINLFKA</sequence>
<evidence type="ECO:0000256" key="1">
    <source>
        <dbReference type="PROSITE-ProRule" id="PRU00169"/>
    </source>
</evidence>
<gene>
    <name evidence="4" type="ORF">NMK71_02390</name>
</gene>
<dbReference type="RefSeq" id="WP_304419925.1">
    <property type="nucleotide sequence ID" value="NZ_JANCMU010000001.1"/>
</dbReference>
<dbReference type="PROSITE" id="PS50930">
    <property type="entry name" value="HTH_LYTTR"/>
    <property type="match status" value="1"/>
</dbReference>
<dbReference type="SMART" id="SM00448">
    <property type="entry name" value="REC"/>
    <property type="match status" value="1"/>
</dbReference>
<keyword evidence="4" id="KW-0238">DNA-binding</keyword>
<feature type="domain" description="HTH LytTR-type" evidence="3">
    <location>
        <begin position="145"/>
        <end position="248"/>
    </location>
</feature>
<feature type="modified residue" description="4-aspartylphosphate" evidence="1">
    <location>
        <position position="54"/>
    </location>
</feature>
<dbReference type="Pfam" id="PF04397">
    <property type="entry name" value="LytTR"/>
    <property type="match status" value="1"/>
</dbReference>
<organism evidence="4 5">
    <name type="scientific">Profundicola chukchiensis</name>
    <dbReference type="NCBI Taxonomy" id="2961959"/>
    <lineage>
        <taxon>Bacteria</taxon>
        <taxon>Pseudomonadati</taxon>
        <taxon>Bacteroidota</taxon>
        <taxon>Flavobacteriia</taxon>
        <taxon>Flavobacteriales</taxon>
        <taxon>Weeksellaceae</taxon>
        <taxon>Profundicola</taxon>
    </lineage>
</organism>
<dbReference type="GO" id="GO:0003677">
    <property type="term" value="F:DNA binding"/>
    <property type="evidence" value="ECO:0007669"/>
    <property type="project" value="UniProtKB-KW"/>
</dbReference>
<evidence type="ECO:0000259" key="2">
    <source>
        <dbReference type="PROSITE" id="PS50110"/>
    </source>
</evidence>
<keyword evidence="5" id="KW-1185">Reference proteome</keyword>
<dbReference type="PANTHER" id="PTHR37299:SF1">
    <property type="entry name" value="STAGE 0 SPORULATION PROTEIN A HOMOLOG"/>
    <property type="match status" value="1"/>
</dbReference>
<feature type="domain" description="Response regulatory" evidence="2">
    <location>
        <begin position="2"/>
        <end position="115"/>
    </location>
</feature>
<dbReference type="AlphaFoldDB" id="A0A9X4MXB3"/>
<reference evidence="4" key="1">
    <citation type="submission" date="2022-07" db="EMBL/GenBank/DDBJ databases">
        <title>Description and genome-wide analysis of Profundicola chukchiensis gen. nov., sp. nov., marine bacteria isolated from bottom sediments of the Chukchi Sea.</title>
        <authorList>
            <person name="Romanenko L."/>
            <person name="Otstavnykh N."/>
            <person name="Kurilenko V."/>
            <person name="Eremeev V."/>
            <person name="Velansky P."/>
            <person name="Mikhailov V."/>
            <person name="Isaeva M."/>
        </authorList>
    </citation>
    <scope>NUCLEOTIDE SEQUENCE</scope>
    <source>
        <strain evidence="4">KMM 9713</strain>
    </source>
</reference>
<accession>A0A9X4MXB3</accession>
<proteinExistence type="predicted"/>
<dbReference type="SMART" id="SM00850">
    <property type="entry name" value="LytTR"/>
    <property type="match status" value="1"/>
</dbReference>
<dbReference type="GO" id="GO:0000156">
    <property type="term" value="F:phosphorelay response regulator activity"/>
    <property type="evidence" value="ECO:0007669"/>
    <property type="project" value="InterPro"/>
</dbReference>